<dbReference type="SMART" id="SM00233">
    <property type="entry name" value="PH"/>
    <property type="match status" value="1"/>
</dbReference>
<evidence type="ECO:0000259" key="2">
    <source>
        <dbReference type="PROSITE" id="PS50003"/>
    </source>
</evidence>
<accession>A0A814GID1</accession>
<dbReference type="Proteomes" id="UP000681722">
    <property type="component" value="Unassembled WGS sequence"/>
</dbReference>
<dbReference type="InterPro" id="IPR001849">
    <property type="entry name" value="PH_domain"/>
</dbReference>
<dbReference type="InterPro" id="IPR000195">
    <property type="entry name" value="Rab-GAP-TBC_dom"/>
</dbReference>
<feature type="region of interest" description="Disordered" evidence="1">
    <location>
        <begin position="1155"/>
        <end position="1194"/>
    </location>
</feature>
<feature type="non-terminal residue" evidence="4">
    <location>
        <position position="1"/>
    </location>
</feature>
<dbReference type="PANTHER" id="PTHR47219">
    <property type="entry name" value="RAB GTPASE-ACTIVATING PROTEIN 1-LIKE"/>
    <property type="match status" value="1"/>
</dbReference>
<dbReference type="GO" id="GO:0031267">
    <property type="term" value="F:small GTPase binding"/>
    <property type="evidence" value="ECO:0007669"/>
    <property type="project" value="TreeGrafter"/>
</dbReference>
<evidence type="ECO:0000313" key="6">
    <source>
        <dbReference type="Proteomes" id="UP000663829"/>
    </source>
</evidence>
<dbReference type="PROSITE" id="PS50086">
    <property type="entry name" value="TBC_RABGAP"/>
    <property type="match status" value="1"/>
</dbReference>
<proteinExistence type="predicted"/>
<dbReference type="InterPro" id="IPR035969">
    <property type="entry name" value="Rab-GAP_TBC_sf"/>
</dbReference>
<dbReference type="InterPro" id="IPR050302">
    <property type="entry name" value="Rab_GAP_TBC_domain"/>
</dbReference>
<dbReference type="Gene3D" id="2.30.29.30">
    <property type="entry name" value="Pleckstrin-homology domain (PH domain)/Phosphotyrosine-binding domain (PTB)"/>
    <property type="match status" value="1"/>
</dbReference>
<dbReference type="EMBL" id="CAJNOQ010003126">
    <property type="protein sequence ID" value="CAF0996809.1"/>
    <property type="molecule type" value="Genomic_DNA"/>
</dbReference>
<dbReference type="SUPFAM" id="SSF50978">
    <property type="entry name" value="WD40 repeat-like"/>
    <property type="match status" value="1"/>
</dbReference>
<dbReference type="EMBL" id="CAJOBC010003126">
    <property type="protein sequence ID" value="CAF3768384.1"/>
    <property type="molecule type" value="Genomic_DNA"/>
</dbReference>
<reference evidence="4" key="1">
    <citation type="submission" date="2021-02" db="EMBL/GenBank/DDBJ databases">
        <authorList>
            <person name="Nowell W R."/>
        </authorList>
    </citation>
    <scope>NUCLEOTIDE SEQUENCE</scope>
</reference>
<feature type="domain" description="Rab-GAP TBC" evidence="3">
    <location>
        <begin position="459"/>
        <end position="635"/>
    </location>
</feature>
<evidence type="ECO:0000256" key="1">
    <source>
        <dbReference type="SAM" id="MobiDB-lite"/>
    </source>
</evidence>
<protein>
    <recommendedName>
        <fullName evidence="7">TBC1 domain family member 2B</fullName>
    </recommendedName>
</protein>
<dbReference type="Pfam" id="PF19056">
    <property type="entry name" value="WD40_2"/>
    <property type="match status" value="1"/>
</dbReference>
<dbReference type="SMART" id="SM00164">
    <property type="entry name" value="TBC"/>
    <property type="match status" value="1"/>
</dbReference>
<dbReference type="GO" id="GO:0005096">
    <property type="term" value="F:GTPase activator activity"/>
    <property type="evidence" value="ECO:0007669"/>
    <property type="project" value="TreeGrafter"/>
</dbReference>
<feature type="compositionally biased region" description="Basic residues" evidence="1">
    <location>
        <begin position="1158"/>
        <end position="1169"/>
    </location>
</feature>
<sequence>IGHYLCLFVIDYIILEKFRNVDEKMETWYSLSGYLSLKSIGALSLLLPSRRYWFAFNENQQTLQIFHTERDQITNKIPVESISIHRAGITLSPTEERLFIILTDNREYQLKADNHESLMIWLLGLQSKRDATEIQYKKSVIMEKDLISVQDPEEEHTNVYLYEEKKCRLDVNSSAVESRKMSVCSNKDLCESCSSIICSECRTIVQSKTSSTLNSLTSIQQQQHLIESCYRTGSSSNSIESCDSAFCEKIFDHHYDGHSTQNHTIIHDTLLSLKCELASALNKECIYLSIIKEKCDIVRKLERQLSDIIIATTACNKFSTISKIFTEKTRETNNELKFLNCEIKKLHKLIRDDDVKIRKLIRAIRVQQTQTQGLQRDYVYLLQTSLSIEDCRLFGGVKHRERLKELLAECRKRDPSLPSFENLERCGCYIDSYGFKHEKNNENDMLQYICMKLTEFYDQKAHVADELLWRTLITSFTNGTTVSKSFKNLIRQGIPHNLRSDIWRSLILKKIRQLREVLEVFCLYNPLVGYCQGMNFIVAIALLFLEPENAFWLLVAVTECYFPSNYYDSGLIGAQVDQFVLKDLIQIKAPELYRHFENIEVEITSLTLNWFMAVFIDTVPFETLLRIWDCFLLEGPKVLFRFAVALLIMNRDSIITKTDTISMMKQIKDSAKNLFDVESLFKIAFEDLKPFARRKDIAVKQAYYTKMLTEKILKRQLSFTNAFTNQDYVFPEINPCTCTLDCATVVSGGLLWMVFGSQFECRIFEVNIERGIMVDLELTYNSRAYCMNCIRSNLVLVGTLSGTLIGYSVENRNIQWATQLSSSVVCITHSTKEELTRAYCGLSDGSLAILELFDMKEPDEAFSISLGKAPITAIMLLNENLWCICSNKLSILNEKTLYTLISIELAAEYLEFTSILYFDEPTYVWLILRSSNTLQVWDNTNCKLYATASLTKVFNKLGKPNNEHELTREQMIDEEDRTLSEIRITSLLVHDNQLWLGISTGSIYVFDVNFQPKKKKSSIMNFQTDLSHYRSRSLSISSNLIDTSHRLVQDINDMNSTLLLDKRSTTRSYSESAVVKIDKNKNDFITHNDHEEWLTAMHLYRITFNADVIVTSDNSTSNSTKASFLRRRKRHHSACVLGKQLENGHKHYSLRNETKLKQSSKKLSIHKPKRMSDSDTSTTLASRHTRSSSPAIISTDEYTKHTHRTLSQSIAQNQKSIDTSTMTVNFNLAFKAKISDSPVKCICKTRYNDQTVIVTGQGKYGDEETVLRWKRVQDTTQWSNDVIVELSPDSFIPIRPQHARWKYFKESRDHSNSISSNF</sequence>
<dbReference type="InterPro" id="IPR036322">
    <property type="entry name" value="WD40_repeat_dom_sf"/>
</dbReference>
<comment type="caution">
    <text evidence="4">The sequence shown here is derived from an EMBL/GenBank/DDBJ whole genome shotgun (WGS) entry which is preliminary data.</text>
</comment>
<dbReference type="Proteomes" id="UP000663829">
    <property type="component" value="Unassembled WGS sequence"/>
</dbReference>
<dbReference type="PROSITE" id="PS50003">
    <property type="entry name" value="PH_DOMAIN"/>
    <property type="match status" value="1"/>
</dbReference>
<evidence type="ECO:0000259" key="3">
    <source>
        <dbReference type="PROSITE" id="PS50086"/>
    </source>
</evidence>
<evidence type="ECO:0000313" key="5">
    <source>
        <dbReference type="EMBL" id="CAF3768384.1"/>
    </source>
</evidence>
<keyword evidence="6" id="KW-1185">Reference proteome</keyword>
<evidence type="ECO:0000313" key="4">
    <source>
        <dbReference type="EMBL" id="CAF0996809.1"/>
    </source>
</evidence>
<gene>
    <name evidence="4" type="ORF">GPM918_LOCUS13543</name>
    <name evidence="5" type="ORF">SRO942_LOCUS13543</name>
</gene>
<feature type="compositionally biased region" description="Polar residues" evidence="1">
    <location>
        <begin position="1174"/>
        <end position="1192"/>
    </location>
</feature>
<organism evidence="4 6">
    <name type="scientific">Didymodactylos carnosus</name>
    <dbReference type="NCBI Taxonomy" id="1234261"/>
    <lineage>
        <taxon>Eukaryota</taxon>
        <taxon>Metazoa</taxon>
        <taxon>Spiralia</taxon>
        <taxon>Gnathifera</taxon>
        <taxon>Rotifera</taxon>
        <taxon>Eurotatoria</taxon>
        <taxon>Bdelloidea</taxon>
        <taxon>Philodinida</taxon>
        <taxon>Philodinidae</taxon>
        <taxon>Didymodactylos</taxon>
    </lineage>
</organism>
<dbReference type="PANTHER" id="PTHR47219:SF20">
    <property type="entry name" value="TBC1 DOMAIN FAMILY MEMBER 2B"/>
    <property type="match status" value="1"/>
</dbReference>
<dbReference type="OrthoDB" id="294251at2759"/>
<dbReference type="SUPFAM" id="SSF47923">
    <property type="entry name" value="Ypt/Rab-GAP domain of gyp1p"/>
    <property type="match status" value="2"/>
</dbReference>
<evidence type="ECO:0008006" key="7">
    <source>
        <dbReference type="Google" id="ProtNLM"/>
    </source>
</evidence>
<dbReference type="Gene3D" id="1.10.472.80">
    <property type="entry name" value="Ypt/Rab-GAP domain of gyp1p, domain 3"/>
    <property type="match status" value="1"/>
</dbReference>
<dbReference type="InterPro" id="IPR011993">
    <property type="entry name" value="PH-like_dom_sf"/>
</dbReference>
<name>A0A814GID1_9BILA</name>
<dbReference type="SUPFAM" id="SSF50729">
    <property type="entry name" value="PH domain-like"/>
    <property type="match status" value="1"/>
</dbReference>
<dbReference type="Gene3D" id="1.10.8.270">
    <property type="entry name" value="putative rabgap domain of human tbc1 domain family member 14 like domains"/>
    <property type="match status" value="1"/>
</dbReference>
<feature type="domain" description="PH" evidence="2">
    <location>
        <begin position="28"/>
        <end position="130"/>
    </location>
</feature>
<dbReference type="Pfam" id="PF00566">
    <property type="entry name" value="RabGAP-TBC"/>
    <property type="match status" value="1"/>
</dbReference>